<feature type="transmembrane region" description="Helical" evidence="7">
    <location>
        <begin position="223"/>
        <end position="243"/>
    </location>
</feature>
<sequence length="434" mass="46534">MLLLSLATIFTLVLLLGSGVWIAFALIGTAWIALEFFSSFSPASILASDFWGASYGWDLTALPMFIWMGEILFRSGLADNMFRGLSPWLNRLPGRLLHTNIIGSGMFAAVCGSSAATCATVGKMTLPELERRGYDSNMAIGTLASASTLGLLIPPSIVLIVYGVVTEQSISRLFMAGIGPGLMILAMFMSYLILWALLKGNREGLTGEDESDMSFGEKLRNTWSLVPILLLIGGIIFSIYGGLASPTEAAAVGVVLSIVIARFNGHFDREIFKSSLFAAVRTACMIAFIIAGASFLTSAMGFTQVPMKLAQAIGEMGLSPTMLLIALTLLLLIMGCFLDGISLILLVTAIIMPLVSAAGFDLIWFGIYLVIVVEMSQITPPVGFNLFVIQGLTGKDILTITKATLPFFLLMLLAIALMHLFPGIALYLPQAMTH</sequence>
<dbReference type="GO" id="GO:0022857">
    <property type="term" value="F:transmembrane transporter activity"/>
    <property type="evidence" value="ECO:0007669"/>
    <property type="project" value="UniProtKB-UniRule"/>
</dbReference>
<organism evidence="9 10">
    <name type="scientific">Vreelandella glaciei</name>
    <dbReference type="NCBI Taxonomy" id="186761"/>
    <lineage>
        <taxon>Bacteria</taxon>
        <taxon>Pseudomonadati</taxon>
        <taxon>Pseudomonadota</taxon>
        <taxon>Gammaproteobacteria</taxon>
        <taxon>Oceanospirillales</taxon>
        <taxon>Halomonadaceae</taxon>
        <taxon>Vreelandella</taxon>
    </lineage>
</organism>
<dbReference type="NCBIfam" id="TIGR00786">
    <property type="entry name" value="dctM"/>
    <property type="match status" value="1"/>
</dbReference>
<evidence type="ECO:0000256" key="5">
    <source>
        <dbReference type="ARBA" id="ARBA00022989"/>
    </source>
</evidence>
<evidence type="ECO:0000256" key="3">
    <source>
        <dbReference type="ARBA" id="ARBA00022519"/>
    </source>
</evidence>
<comment type="subcellular location">
    <subcellularLocation>
        <location evidence="1 7">Cell inner membrane</location>
        <topology evidence="1 7">Multi-pass membrane protein</topology>
    </subcellularLocation>
</comment>
<feature type="transmembrane region" description="Helical" evidence="7">
    <location>
        <begin position="177"/>
        <end position="198"/>
    </location>
</feature>
<evidence type="ECO:0000313" key="9">
    <source>
        <dbReference type="EMBL" id="NYS77420.1"/>
    </source>
</evidence>
<keyword evidence="5 7" id="KW-1133">Transmembrane helix</keyword>
<dbReference type="PIRSF" id="PIRSF006066">
    <property type="entry name" value="HI0050"/>
    <property type="match status" value="1"/>
</dbReference>
<evidence type="ECO:0000256" key="4">
    <source>
        <dbReference type="ARBA" id="ARBA00022692"/>
    </source>
</evidence>
<dbReference type="GO" id="GO:0005886">
    <property type="term" value="C:plasma membrane"/>
    <property type="evidence" value="ECO:0007669"/>
    <property type="project" value="UniProtKB-SubCell"/>
</dbReference>
<protein>
    <recommendedName>
        <fullName evidence="7">TRAP transporter large permease protein</fullName>
    </recommendedName>
</protein>
<feature type="transmembrane region" description="Helical" evidence="7">
    <location>
        <begin position="249"/>
        <end position="267"/>
    </location>
</feature>
<dbReference type="AlphaFoldDB" id="A0A7Z0LRR3"/>
<feature type="transmembrane region" description="Helical" evidence="7">
    <location>
        <begin position="143"/>
        <end position="165"/>
    </location>
</feature>
<dbReference type="PANTHER" id="PTHR33362">
    <property type="entry name" value="SIALIC ACID TRAP TRANSPORTER PERMEASE PROTEIN SIAT-RELATED"/>
    <property type="match status" value="1"/>
</dbReference>
<proteinExistence type="inferred from homology"/>
<evidence type="ECO:0000256" key="6">
    <source>
        <dbReference type="ARBA" id="ARBA00023136"/>
    </source>
</evidence>
<accession>A0A7Z0LRR3</accession>
<keyword evidence="7" id="KW-0813">Transport</keyword>
<reference evidence="9 10" key="1">
    <citation type="journal article" date="2003" name="Extremophiles">
        <title>Halomonas glaciei sp. nov. isolated from fast ice of Adelie Land, Antarctica.</title>
        <authorList>
            <person name="Reddy G.S."/>
            <person name="Raghavan P.U."/>
            <person name="Sarita N.B."/>
            <person name="Prakash J.S."/>
            <person name="Nagesh N."/>
            <person name="Delille D."/>
            <person name="Shivaji S."/>
        </authorList>
    </citation>
    <scope>NUCLEOTIDE SEQUENCE [LARGE SCALE GENOMIC DNA]</scope>
    <source>
        <strain evidence="9 10">DD39</strain>
    </source>
</reference>
<dbReference type="PANTHER" id="PTHR33362:SF5">
    <property type="entry name" value="C4-DICARBOXYLATE TRAP TRANSPORTER LARGE PERMEASE PROTEIN DCTM"/>
    <property type="match status" value="1"/>
</dbReference>
<dbReference type="Pfam" id="PF06808">
    <property type="entry name" value="DctM"/>
    <property type="match status" value="1"/>
</dbReference>
<feature type="transmembrane region" description="Helical" evidence="7">
    <location>
        <begin position="362"/>
        <end position="387"/>
    </location>
</feature>
<dbReference type="EMBL" id="JACCDE010000007">
    <property type="protein sequence ID" value="NYS77420.1"/>
    <property type="molecule type" value="Genomic_DNA"/>
</dbReference>
<keyword evidence="6 7" id="KW-0472">Membrane</keyword>
<dbReference type="InterPro" id="IPR004681">
    <property type="entry name" value="TRAP_DctM"/>
</dbReference>
<feature type="domain" description="TRAP C4-dicarboxylate transport system permease DctM subunit" evidence="8">
    <location>
        <begin position="11"/>
        <end position="424"/>
    </location>
</feature>
<comment type="subunit">
    <text evidence="7">The complex comprises the extracytoplasmic solute receptor protein and the two transmembrane proteins.</text>
</comment>
<keyword evidence="3 7" id="KW-0997">Cell inner membrane</keyword>
<comment type="caution">
    <text evidence="9">The sequence shown here is derived from an EMBL/GenBank/DDBJ whole genome shotgun (WGS) entry which is preliminary data.</text>
</comment>
<dbReference type="Proteomes" id="UP000526892">
    <property type="component" value="Unassembled WGS sequence"/>
</dbReference>
<evidence type="ECO:0000256" key="7">
    <source>
        <dbReference type="RuleBase" id="RU369079"/>
    </source>
</evidence>
<keyword evidence="10" id="KW-1185">Reference proteome</keyword>
<dbReference type="InterPro" id="IPR010656">
    <property type="entry name" value="DctM"/>
</dbReference>
<evidence type="ECO:0000256" key="2">
    <source>
        <dbReference type="ARBA" id="ARBA00022475"/>
    </source>
</evidence>
<comment type="similarity">
    <text evidence="7">Belongs to the TRAP transporter large permease family.</text>
</comment>
<keyword evidence="2" id="KW-1003">Cell membrane</keyword>
<comment type="function">
    <text evidence="7">Part of the tripartite ATP-independent periplasmic (TRAP) transport system.</text>
</comment>
<name>A0A7Z0LRR3_9GAMM</name>
<feature type="transmembrane region" description="Helical" evidence="7">
    <location>
        <begin position="322"/>
        <end position="355"/>
    </location>
</feature>
<comment type="caution">
    <text evidence="7">Lacks conserved residue(s) required for the propagation of feature annotation.</text>
</comment>
<feature type="transmembrane region" description="Helical" evidence="7">
    <location>
        <begin position="407"/>
        <end position="428"/>
    </location>
</feature>
<evidence type="ECO:0000256" key="1">
    <source>
        <dbReference type="ARBA" id="ARBA00004429"/>
    </source>
</evidence>
<feature type="transmembrane region" description="Helical" evidence="7">
    <location>
        <begin position="279"/>
        <end position="302"/>
    </location>
</feature>
<dbReference type="RefSeq" id="WP_035560640.1">
    <property type="nucleotide sequence ID" value="NZ_CAXBPG010000022.1"/>
</dbReference>
<keyword evidence="4 7" id="KW-0812">Transmembrane</keyword>
<evidence type="ECO:0000313" key="10">
    <source>
        <dbReference type="Proteomes" id="UP000526892"/>
    </source>
</evidence>
<evidence type="ECO:0000259" key="8">
    <source>
        <dbReference type="Pfam" id="PF06808"/>
    </source>
</evidence>
<gene>
    <name evidence="9" type="ORF">HZS80_06755</name>
</gene>